<evidence type="ECO:0000313" key="2">
    <source>
        <dbReference type="Proteomes" id="UP000027931"/>
    </source>
</evidence>
<dbReference type="PANTHER" id="PTHR37808">
    <property type="entry name" value="SPORE GERMINATION PROTEIN-LIKE PROTEIN YDZR-RELATED"/>
    <property type="match status" value="1"/>
</dbReference>
<dbReference type="STRING" id="1157490.EL26_13390"/>
<keyword evidence="2" id="KW-1185">Reference proteome</keyword>
<dbReference type="OrthoDB" id="2382149at2"/>
<organism evidence="1 2">
    <name type="scientific">Tumebacillus flagellatus</name>
    <dbReference type="NCBI Taxonomy" id="1157490"/>
    <lineage>
        <taxon>Bacteria</taxon>
        <taxon>Bacillati</taxon>
        <taxon>Bacillota</taxon>
        <taxon>Bacilli</taxon>
        <taxon>Bacillales</taxon>
        <taxon>Alicyclobacillaceae</taxon>
        <taxon>Tumebacillus</taxon>
    </lineage>
</organism>
<comment type="caution">
    <text evidence="1">The sequence shown here is derived from an EMBL/GenBank/DDBJ whole genome shotgun (WGS) entry which is preliminary data.</text>
</comment>
<proteinExistence type="predicted"/>
<dbReference type="EMBL" id="JMIR01000017">
    <property type="protein sequence ID" value="KEO82892.1"/>
    <property type="molecule type" value="Genomic_DNA"/>
</dbReference>
<gene>
    <name evidence="1" type="ORF">EL26_13390</name>
</gene>
<name>A0A074MAC6_9BACL</name>
<dbReference type="Pfam" id="PF10676">
    <property type="entry name" value="gerPA"/>
    <property type="match status" value="1"/>
</dbReference>
<dbReference type="InterPro" id="IPR019618">
    <property type="entry name" value="Spore_germination_GerPA"/>
</dbReference>
<dbReference type="Proteomes" id="UP000027931">
    <property type="component" value="Unassembled WGS sequence"/>
</dbReference>
<evidence type="ECO:0000313" key="1">
    <source>
        <dbReference type="EMBL" id="KEO82892.1"/>
    </source>
</evidence>
<dbReference type="RefSeq" id="WP_038089267.1">
    <property type="nucleotide sequence ID" value="NZ_JMIR01000017.1"/>
</dbReference>
<reference evidence="1 2" key="1">
    <citation type="journal article" date="2013" name="Int. J. Syst. Evol. Microbiol.">
        <title>Tumebacillus flagellatus sp. nov., an alpha-amylase/pullulanase-producing bacterium isolated from cassava wastewater.</title>
        <authorList>
            <person name="Wang Q."/>
            <person name="Xie N."/>
            <person name="Qin Y."/>
            <person name="Shen N."/>
            <person name="Zhu J."/>
            <person name="Mi H."/>
            <person name="Huang R."/>
        </authorList>
    </citation>
    <scope>NUCLEOTIDE SEQUENCE [LARGE SCALE GENOMIC DNA]</scope>
    <source>
        <strain evidence="1 2">GST4</strain>
    </source>
</reference>
<sequence length="73" mass="7484">MPAILGTLKVINVSSGGVLHIGDVGVIAPKTTAKTYSGSGSFNTGDFPQTYNVVSSTNTNDNDLIDDNILTGV</sequence>
<dbReference type="eggNOG" id="ENOG50332FH">
    <property type="taxonomic scope" value="Bacteria"/>
</dbReference>
<accession>A0A074MAC6</accession>
<protein>
    <submittedName>
        <fullName evidence="1">Spore gernimation protein GerPA</fullName>
    </submittedName>
</protein>
<dbReference type="PANTHER" id="PTHR37808:SF3">
    <property type="entry name" value="SPORE GERMINATION PROTEIN GERPA-RELATED"/>
    <property type="match status" value="1"/>
</dbReference>
<dbReference type="AlphaFoldDB" id="A0A074MAC6"/>